<sequence>MSKVTFNDVADYFISLSNETGNLISNLKLQKLCYYAQAWHLAIYGEELFDAKFEAWVHGPVIRDLYNIYKKHSWKPIIREDLNQDFIDKFNKEVGSSTAGFMDDIVDEYFGMTAYELESQTHKEDPWRIARKGLPDDMPCDNAIENQWMINYYREYVTPIG</sequence>
<dbReference type="RefSeq" id="WP_171635400.1">
    <property type="nucleotide sequence ID" value="NZ_WHNY01000075.1"/>
</dbReference>
<protein>
    <submittedName>
        <fullName evidence="2">DUF4065 domain-containing protein</fullName>
    </submittedName>
</protein>
<gene>
    <name evidence="2" type="ORF">GC096_29690</name>
</gene>
<evidence type="ECO:0000313" key="3">
    <source>
        <dbReference type="Proteomes" id="UP000653578"/>
    </source>
</evidence>
<keyword evidence="3" id="KW-1185">Reference proteome</keyword>
<dbReference type="EMBL" id="WHNY01000075">
    <property type="protein sequence ID" value="NOU68205.1"/>
    <property type="molecule type" value="Genomic_DNA"/>
</dbReference>
<dbReference type="InterPro" id="IPR025272">
    <property type="entry name" value="SocA_Panacea"/>
</dbReference>
<dbReference type="Pfam" id="PF13274">
    <property type="entry name" value="SocA_Panacea"/>
    <property type="match status" value="1"/>
</dbReference>
<reference evidence="2 3" key="1">
    <citation type="submission" date="2019-10" db="EMBL/GenBank/DDBJ databases">
        <title>Description of Paenibacillus humi sp. nov.</title>
        <authorList>
            <person name="Carlier A."/>
            <person name="Qi S."/>
        </authorList>
    </citation>
    <scope>NUCLEOTIDE SEQUENCE [LARGE SCALE GENOMIC DNA]</scope>
    <source>
        <strain evidence="2 3">LMG 31461</strain>
    </source>
</reference>
<accession>A0ABX1XI35</accession>
<organism evidence="2 3">
    <name type="scientific">Paenibacillus plantarum</name>
    <dbReference type="NCBI Taxonomy" id="2654975"/>
    <lineage>
        <taxon>Bacteria</taxon>
        <taxon>Bacillati</taxon>
        <taxon>Bacillota</taxon>
        <taxon>Bacilli</taxon>
        <taxon>Bacillales</taxon>
        <taxon>Paenibacillaceae</taxon>
        <taxon>Paenibacillus</taxon>
    </lineage>
</organism>
<comment type="caution">
    <text evidence="2">The sequence shown here is derived from an EMBL/GenBank/DDBJ whole genome shotgun (WGS) entry which is preliminary data.</text>
</comment>
<proteinExistence type="predicted"/>
<evidence type="ECO:0000259" key="1">
    <source>
        <dbReference type="Pfam" id="PF13274"/>
    </source>
</evidence>
<name>A0ABX1XI35_9BACL</name>
<evidence type="ECO:0000313" key="2">
    <source>
        <dbReference type="EMBL" id="NOU68205.1"/>
    </source>
</evidence>
<dbReference type="Proteomes" id="UP000653578">
    <property type="component" value="Unassembled WGS sequence"/>
</dbReference>
<feature type="domain" description="Antitoxin SocA-like Panacea" evidence="1">
    <location>
        <begin position="29"/>
        <end position="127"/>
    </location>
</feature>